<dbReference type="Pfam" id="PF13489">
    <property type="entry name" value="Methyltransf_23"/>
    <property type="match status" value="1"/>
</dbReference>
<feature type="transmembrane region" description="Helical" evidence="1">
    <location>
        <begin position="13"/>
        <end position="29"/>
    </location>
</feature>
<name>A0A5C3M2U4_9AGAR</name>
<keyword evidence="1" id="KW-0472">Membrane</keyword>
<evidence type="ECO:0008006" key="4">
    <source>
        <dbReference type="Google" id="ProtNLM"/>
    </source>
</evidence>
<accession>A0A5C3M2U4</accession>
<reference evidence="2 3" key="1">
    <citation type="journal article" date="2019" name="Nat. Ecol. Evol.">
        <title>Megaphylogeny resolves global patterns of mushroom evolution.</title>
        <authorList>
            <person name="Varga T."/>
            <person name="Krizsan K."/>
            <person name="Foldi C."/>
            <person name="Dima B."/>
            <person name="Sanchez-Garcia M."/>
            <person name="Sanchez-Ramirez S."/>
            <person name="Szollosi G.J."/>
            <person name="Szarkandi J.G."/>
            <person name="Papp V."/>
            <person name="Albert L."/>
            <person name="Andreopoulos W."/>
            <person name="Angelini C."/>
            <person name="Antonin V."/>
            <person name="Barry K.W."/>
            <person name="Bougher N.L."/>
            <person name="Buchanan P."/>
            <person name="Buyck B."/>
            <person name="Bense V."/>
            <person name="Catcheside P."/>
            <person name="Chovatia M."/>
            <person name="Cooper J."/>
            <person name="Damon W."/>
            <person name="Desjardin D."/>
            <person name="Finy P."/>
            <person name="Geml J."/>
            <person name="Haridas S."/>
            <person name="Hughes K."/>
            <person name="Justo A."/>
            <person name="Karasinski D."/>
            <person name="Kautmanova I."/>
            <person name="Kiss B."/>
            <person name="Kocsube S."/>
            <person name="Kotiranta H."/>
            <person name="LaButti K.M."/>
            <person name="Lechner B.E."/>
            <person name="Liimatainen K."/>
            <person name="Lipzen A."/>
            <person name="Lukacs Z."/>
            <person name="Mihaltcheva S."/>
            <person name="Morgado L.N."/>
            <person name="Niskanen T."/>
            <person name="Noordeloos M.E."/>
            <person name="Ohm R.A."/>
            <person name="Ortiz-Santana B."/>
            <person name="Ovrebo C."/>
            <person name="Racz N."/>
            <person name="Riley R."/>
            <person name="Savchenko A."/>
            <person name="Shiryaev A."/>
            <person name="Soop K."/>
            <person name="Spirin V."/>
            <person name="Szebenyi C."/>
            <person name="Tomsovsky M."/>
            <person name="Tulloss R.E."/>
            <person name="Uehling J."/>
            <person name="Grigoriev I.V."/>
            <person name="Vagvolgyi C."/>
            <person name="Papp T."/>
            <person name="Martin F.M."/>
            <person name="Miettinen O."/>
            <person name="Hibbett D.S."/>
            <person name="Nagy L.G."/>
        </authorList>
    </citation>
    <scope>NUCLEOTIDE SEQUENCE [LARGE SCALE GENOMIC DNA]</scope>
    <source>
        <strain evidence="2 3">CBS 166.37</strain>
    </source>
</reference>
<evidence type="ECO:0000313" key="2">
    <source>
        <dbReference type="EMBL" id="TFK38478.1"/>
    </source>
</evidence>
<dbReference type="InterPro" id="IPR029063">
    <property type="entry name" value="SAM-dependent_MTases_sf"/>
</dbReference>
<keyword evidence="3" id="KW-1185">Reference proteome</keyword>
<dbReference type="Proteomes" id="UP000308652">
    <property type="component" value="Unassembled WGS sequence"/>
</dbReference>
<proteinExistence type="predicted"/>
<dbReference type="EMBL" id="ML213603">
    <property type="protein sequence ID" value="TFK38478.1"/>
    <property type="molecule type" value="Genomic_DNA"/>
</dbReference>
<protein>
    <recommendedName>
        <fullName evidence="4">S-adenosyl-L-methionine-dependent methyltransferase</fullName>
    </recommendedName>
</protein>
<dbReference type="SUPFAM" id="SSF53335">
    <property type="entry name" value="S-adenosyl-L-methionine-dependent methyltransferases"/>
    <property type="match status" value="1"/>
</dbReference>
<dbReference type="PANTHER" id="PTHR45036">
    <property type="entry name" value="METHYLTRANSFERASE LIKE 7B"/>
    <property type="match status" value="1"/>
</dbReference>
<dbReference type="AlphaFoldDB" id="A0A5C3M2U4"/>
<dbReference type="STRING" id="68775.A0A5C3M2U4"/>
<evidence type="ECO:0000313" key="3">
    <source>
        <dbReference type="Proteomes" id="UP000308652"/>
    </source>
</evidence>
<evidence type="ECO:0000256" key="1">
    <source>
        <dbReference type="SAM" id="Phobius"/>
    </source>
</evidence>
<keyword evidence="1" id="KW-1133">Transmembrane helix</keyword>
<dbReference type="OrthoDB" id="540004at2759"/>
<organism evidence="2 3">
    <name type="scientific">Crucibulum laeve</name>
    <dbReference type="NCBI Taxonomy" id="68775"/>
    <lineage>
        <taxon>Eukaryota</taxon>
        <taxon>Fungi</taxon>
        <taxon>Dikarya</taxon>
        <taxon>Basidiomycota</taxon>
        <taxon>Agaricomycotina</taxon>
        <taxon>Agaricomycetes</taxon>
        <taxon>Agaricomycetidae</taxon>
        <taxon>Agaricales</taxon>
        <taxon>Agaricineae</taxon>
        <taxon>Nidulariaceae</taxon>
        <taxon>Crucibulum</taxon>
    </lineage>
</organism>
<keyword evidence="1" id="KW-0812">Transmembrane</keyword>
<dbReference type="PANTHER" id="PTHR45036:SF1">
    <property type="entry name" value="METHYLTRANSFERASE LIKE 7A"/>
    <property type="match status" value="1"/>
</dbReference>
<dbReference type="Gene3D" id="3.40.50.150">
    <property type="entry name" value="Vaccinia Virus protein VP39"/>
    <property type="match status" value="1"/>
</dbReference>
<dbReference type="InterPro" id="IPR052356">
    <property type="entry name" value="Thiol_S-MT"/>
</dbReference>
<gene>
    <name evidence="2" type="ORF">BDQ12DRAFT_631017</name>
</gene>
<sequence length="288" mass="31987">MTLKVGLSVFPDLWAFIAAGFLPTIRAIWRRPSLLLSVSAISREYMAHIWSSFGAGIDENGREVKKGLITPYAEGVVLDIGAGHGHSVHYLDRTKVTKYIALEPSAAMRSHIRTHASEAGFFETDGSLLILPYAAEDTQAILSALSSLSPNSNSSAASSSASQGPQIDTLISILTLCTIPSPQQTLSSLVTKLLKPGGQLLYYEHVLNPREDVAWWQRFWAPVWQIPTDGCRLDRPTHLWVKEMTVRREVVGAEVEEENMWKEGSTWGKEGEAEDSLWWHQAGRYVKK</sequence>